<name>A0A433A0E9_9FUNG</name>
<comment type="caution">
    <text evidence="2">The sequence shown here is derived from an EMBL/GenBank/DDBJ whole genome shotgun (WGS) entry which is preliminary data.</text>
</comment>
<dbReference type="AlphaFoldDB" id="A0A433A0E9"/>
<feature type="compositionally biased region" description="Polar residues" evidence="1">
    <location>
        <begin position="31"/>
        <end position="50"/>
    </location>
</feature>
<sequence length="165" mass="18462">MPALAIALWVACINIDTLPCILLRHIRNSREQQSPTMSSSAGSPYNQMPSPKSERDSARPRVKRTRVTPAGAKRLGVMLTAHSLVRPADSMDGIAHSWKRQRKEARRKGTLVGIFVAFVIDETNMGTLLCKELVVMNCPLNPRSPLTHQTPSRTASRRWRNSSRH</sequence>
<dbReference type="EMBL" id="RBNI01022575">
    <property type="protein sequence ID" value="RUO96222.1"/>
    <property type="molecule type" value="Genomic_DNA"/>
</dbReference>
<feature type="region of interest" description="Disordered" evidence="1">
    <location>
        <begin position="31"/>
        <end position="67"/>
    </location>
</feature>
<evidence type="ECO:0000313" key="2">
    <source>
        <dbReference type="EMBL" id="RUO96222.1"/>
    </source>
</evidence>
<organism evidence="2 3">
    <name type="scientific">Jimgerdemannia flammicorona</name>
    <dbReference type="NCBI Taxonomy" id="994334"/>
    <lineage>
        <taxon>Eukaryota</taxon>
        <taxon>Fungi</taxon>
        <taxon>Fungi incertae sedis</taxon>
        <taxon>Mucoromycota</taxon>
        <taxon>Mucoromycotina</taxon>
        <taxon>Endogonomycetes</taxon>
        <taxon>Endogonales</taxon>
        <taxon>Endogonaceae</taxon>
        <taxon>Jimgerdemannia</taxon>
    </lineage>
</organism>
<dbReference type="Proteomes" id="UP000268093">
    <property type="component" value="Unassembled WGS sequence"/>
</dbReference>
<keyword evidence="3" id="KW-1185">Reference proteome</keyword>
<gene>
    <name evidence="2" type="ORF">BC936DRAFT_142400</name>
</gene>
<feature type="region of interest" description="Disordered" evidence="1">
    <location>
        <begin position="142"/>
        <end position="165"/>
    </location>
</feature>
<reference evidence="2 3" key="1">
    <citation type="journal article" date="2018" name="New Phytol.">
        <title>Phylogenomics of Endogonaceae and evolution of mycorrhizas within Mucoromycota.</title>
        <authorList>
            <person name="Chang Y."/>
            <person name="Desiro A."/>
            <person name="Na H."/>
            <person name="Sandor L."/>
            <person name="Lipzen A."/>
            <person name="Clum A."/>
            <person name="Barry K."/>
            <person name="Grigoriev I.V."/>
            <person name="Martin F.M."/>
            <person name="Stajich J.E."/>
            <person name="Smith M.E."/>
            <person name="Bonito G."/>
            <person name="Spatafora J.W."/>
        </authorList>
    </citation>
    <scope>NUCLEOTIDE SEQUENCE [LARGE SCALE GENOMIC DNA]</scope>
    <source>
        <strain evidence="2 3">GMNB39</strain>
    </source>
</reference>
<feature type="compositionally biased region" description="Basic residues" evidence="1">
    <location>
        <begin position="155"/>
        <end position="165"/>
    </location>
</feature>
<protein>
    <submittedName>
        <fullName evidence="2">Uncharacterized protein</fullName>
    </submittedName>
</protein>
<accession>A0A433A0E9</accession>
<proteinExistence type="predicted"/>
<evidence type="ECO:0000256" key="1">
    <source>
        <dbReference type="SAM" id="MobiDB-lite"/>
    </source>
</evidence>
<evidence type="ECO:0000313" key="3">
    <source>
        <dbReference type="Proteomes" id="UP000268093"/>
    </source>
</evidence>
<feature type="compositionally biased region" description="Polar residues" evidence="1">
    <location>
        <begin position="144"/>
        <end position="154"/>
    </location>
</feature>